<sequence>MADHKLDLPFWKGFTVSEFERTPGVTRVTLLPHIGLAAHCSGCGQRSERVHEHGWRTIRDLPMLGDAVWLRVRLRRVRCDGCGPRIERVSWLDRHARITRRLAEFVAHWREKLPVAHVCQLSGLHWETVRRIDAKRLQARLDALPEAQPRRLVMDEFALYKGHRYATVVMDADTRRVLWVGEGRSREAIRPFFDWLGIERCACIEAVAMDMNTAFDLEVQQHCPSARVVYDLYHVVAKYGREVIDRVRVDEANRLKHDRPQRRVVKRARWLLLRNRENLSAEHQIKLHELLEANQALMTVYLLKSVLKELWQPMSAWQWRRAWRNWLAQARASAIEPLQRFANKLAAYWRGILSRVRWPMHTGQLEGINNRIKVMKRMAYGYRDSAYFFLKIKAAYPGNP</sequence>
<gene>
    <name evidence="4" type="ORF">BPS26883_02509</name>
</gene>
<dbReference type="PANTHER" id="PTHR33498">
    <property type="entry name" value="TRANSPOSASE FOR INSERTION SEQUENCE ELEMENT IS1557"/>
    <property type="match status" value="1"/>
</dbReference>
<name>A0A6P2K9H5_9BURK</name>
<dbReference type="InterPro" id="IPR002560">
    <property type="entry name" value="Transposase_DDE"/>
</dbReference>
<dbReference type="NCBIfam" id="NF033550">
    <property type="entry name" value="transpos_ISL3"/>
    <property type="match status" value="1"/>
</dbReference>
<evidence type="ECO:0000259" key="1">
    <source>
        <dbReference type="Pfam" id="PF01610"/>
    </source>
</evidence>
<dbReference type="InterPro" id="IPR047951">
    <property type="entry name" value="Transpos_ISL3"/>
</dbReference>
<evidence type="ECO:0000259" key="3">
    <source>
        <dbReference type="Pfam" id="PF14690"/>
    </source>
</evidence>
<evidence type="ECO:0000313" key="4">
    <source>
        <dbReference type="EMBL" id="VWB53889.1"/>
    </source>
</evidence>
<feature type="domain" description="Transposase IS204/IS1001/IS1096/IS1165 zinc-finger" evidence="3">
    <location>
        <begin position="38"/>
        <end position="82"/>
    </location>
</feature>
<feature type="domain" description="Transposase IS204/IS1001/IS1096/IS1165 helix-turn-helix" evidence="2">
    <location>
        <begin position="87"/>
        <end position="134"/>
    </location>
</feature>
<dbReference type="PANTHER" id="PTHR33498:SF1">
    <property type="entry name" value="TRANSPOSASE FOR INSERTION SEQUENCE ELEMENT IS1557"/>
    <property type="match status" value="1"/>
</dbReference>
<dbReference type="RefSeq" id="WP_174902331.1">
    <property type="nucleotide sequence ID" value="NZ_CABVPP010000014.1"/>
</dbReference>
<reference evidence="4 5" key="1">
    <citation type="submission" date="2019-09" db="EMBL/GenBank/DDBJ databases">
        <authorList>
            <person name="Depoorter E."/>
        </authorList>
    </citation>
    <scope>NUCLEOTIDE SEQUENCE [LARGE SCALE GENOMIC DNA]</scope>
    <source>
        <strain evidence="4">LMG 26883</strain>
    </source>
</reference>
<accession>A0A6P2K9H5</accession>
<dbReference type="InterPro" id="IPR032877">
    <property type="entry name" value="Transposase_HTH"/>
</dbReference>
<evidence type="ECO:0000259" key="2">
    <source>
        <dbReference type="Pfam" id="PF13542"/>
    </source>
</evidence>
<dbReference type="Pfam" id="PF13542">
    <property type="entry name" value="HTH_Tnp_ISL3"/>
    <property type="match status" value="1"/>
</dbReference>
<dbReference type="AlphaFoldDB" id="A0A6P2K9H5"/>
<dbReference type="Proteomes" id="UP000494162">
    <property type="component" value="Unassembled WGS sequence"/>
</dbReference>
<organism evidence="4 5">
    <name type="scientific">Burkholderia pseudomultivorans</name>
    <dbReference type="NCBI Taxonomy" id="1207504"/>
    <lineage>
        <taxon>Bacteria</taxon>
        <taxon>Pseudomonadati</taxon>
        <taxon>Pseudomonadota</taxon>
        <taxon>Betaproteobacteria</taxon>
        <taxon>Burkholderiales</taxon>
        <taxon>Burkholderiaceae</taxon>
        <taxon>Burkholderia</taxon>
        <taxon>Burkholderia cepacia complex</taxon>
    </lineage>
</organism>
<dbReference type="InterPro" id="IPR029261">
    <property type="entry name" value="Transposase_Znf"/>
</dbReference>
<protein>
    <submittedName>
        <fullName evidence="4">Transposase</fullName>
    </submittedName>
</protein>
<feature type="domain" description="Transposase IS204/IS1001/IS1096/IS1165 DDE" evidence="1">
    <location>
        <begin position="152"/>
        <end position="392"/>
    </location>
</feature>
<evidence type="ECO:0000313" key="5">
    <source>
        <dbReference type="Proteomes" id="UP000494162"/>
    </source>
</evidence>
<proteinExistence type="predicted"/>
<dbReference type="Pfam" id="PF14690">
    <property type="entry name" value="Zn_ribbon_ISL3"/>
    <property type="match status" value="1"/>
</dbReference>
<dbReference type="GeneID" id="93169534"/>
<dbReference type="Pfam" id="PF01610">
    <property type="entry name" value="DDE_Tnp_ISL3"/>
    <property type="match status" value="1"/>
</dbReference>
<dbReference type="EMBL" id="CABVPP010000014">
    <property type="protein sequence ID" value="VWB53889.1"/>
    <property type="molecule type" value="Genomic_DNA"/>
</dbReference>